<evidence type="ECO:0000313" key="4">
    <source>
        <dbReference type="EMBL" id="REF35139.1"/>
    </source>
</evidence>
<dbReference type="EMBL" id="QTUC01000001">
    <property type="protein sequence ID" value="REF35139.1"/>
    <property type="molecule type" value="Genomic_DNA"/>
</dbReference>
<accession>A0A3D9V0Y5</accession>
<evidence type="ECO:0000313" key="5">
    <source>
        <dbReference type="Proteomes" id="UP000256485"/>
    </source>
</evidence>
<keyword evidence="2" id="KW-0012">Acyltransferase</keyword>
<evidence type="ECO:0000259" key="3">
    <source>
        <dbReference type="PROSITE" id="PS51186"/>
    </source>
</evidence>
<sequence length="197" mass="21517">MSKQTADVRVRVAWPADTPAVARVQVRAWRQVYASVLPREVLDALDEEAIAQQWRLSLLRPPDARHRLLVAFEGDQLVGYAATGPADDPDADPIADGAINALHVDPDYTGRGHGSRLLQACADTLVADGFRRAVTWLVSTDDVLRRFLSEAGWAPDGAFRELDLYGDGAVRVKQVRLHCALPEPDPEGDPQGDTTDS</sequence>
<dbReference type="Pfam" id="PF00583">
    <property type="entry name" value="Acetyltransf_1"/>
    <property type="match status" value="1"/>
</dbReference>
<keyword evidence="5" id="KW-1185">Reference proteome</keyword>
<dbReference type="PROSITE" id="PS51186">
    <property type="entry name" value="GNAT"/>
    <property type="match status" value="1"/>
</dbReference>
<dbReference type="InterPro" id="IPR000182">
    <property type="entry name" value="GNAT_dom"/>
</dbReference>
<dbReference type="OrthoDB" id="5243635at2"/>
<keyword evidence="1" id="KW-0808">Transferase</keyword>
<dbReference type="GO" id="GO:0016747">
    <property type="term" value="F:acyltransferase activity, transferring groups other than amino-acyl groups"/>
    <property type="evidence" value="ECO:0007669"/>
    <property type="project" value="InterPro"/>
</dbReference>
<dbReference type="AlphaFoldDB" id="A0A3D9V0Y5"/>
<feature type="domain" description="N-acetyltransferase" evidence="3">
    <location>
        <begin position="8"/>
        <end position="182"/>
    </location>
</feature>
<organism evidence="4 5">
    <name type="scientific">Thermasporomyces composti</name>
    <dbReference type="NCBI Taxonomy" id="696763"/>
    <lineage>
        <taxon>Bacteria</taxon>
        <taxon>Bacillati</taxon>
        <taxon>Actinomycetota</taxon>
        <taxon>Actinomycetes</taxon>
        <taxon>Propionibacteriales</taxon>
        <taxon>Nocardioidaceae</taxon>
        <taxon>Thermasporomyces</taxon>
    </lineage>
</organism>
<evidence type="ECO:0000256" key="2">
    <source>
        <dbReference type="ARBA" id="ARBA00023315"/>
    </source>
</evidence>
<reference evidence="4 5" key="1">
    <citation type="submission" date="2018-08" db="EMBL/GenBank/DDBJ databases">
        <title>Sequencing the genomes of 1000 actinobacteria strains.</title>
        <authorList>
            <person name="Klenk H.-P."/>
        </authorList>
    </citation>
    <scope>NUCLEOTIDE SEQUENCE [LARGE SCALE GENOMIC DNA]</scope>
    <source>
        <strain evidence="4 5">DSM 22891</strain>
    </source>
</reference>
<dbReference type="Proteomes" id="UP000256485">
    <property type="component" value="Unassembled WGS sequence"/>
</dbReference>
<gene>
    <name evidence="4" type="ORF">DFJ64_0510</name>
</gene>
<keyword evidence="4" id="KW-0689">Ribosomal protein</keyword>
<proteinExistence type="predicted"/>
<dbReference type="RefSeq" id="WP_115848973.1">
    <property type="nucleotide sequence ID" value="NZ_QTUC01000001.1"/>
</dbReference>
<name>A0A3D9V0Y5_THECX</name>
<dbReference type="InterPro" id="IPR016181">
    <property type="entry name" value="Acyl_CoA_acyltransferase"/>
</dbReference>
<protein>
    <submittedName>
        <fullName evidence="4">Ribosomal protein S18 acetylase RimI-like enzyme</fullName>
    </submittedName>
</protein>
<dbReference type="GO" id="GO:0005840">
    <property type="term" value="C:ribosome"/>
    <property type="evidence" value="ECO:0007669"/>
    <property type="project" value="UniProtKB-KW"/>
</dbReference>
<dbReference type="SUPFAM" id="SSF55729">
    <property type="entry name" value="Acyl-CoA N-acyltransferases (Nat)"/>
    <property type="match status" value="1"/>
</dbReference>
<dbReference type="PANTHER" id="PTHR43877">
    <property type="entry name" value="AMINOALKYLPHOSPHONATE N-ACETYLTRANSFERASE-RELATED-RELATED"/>
    <property type="match status" value="1"/>
</dbReference>
<dbReference type="InterPro" id="IPR050832">
    <property type="entry name" value="Bact_Acetyltransf"/>
</dbReference>
<dbReference type="Gene3D" id="3.40.630.30">
    <property type="match status" value="1"/>
</dbReference>
<comment type="caution">
    <text evidence="4">The sequence shown here is derived from an EMBL/GenBank/DDBJ whole genome shotgun (WGS) entry which is preliminary data.</text>
</comment>
<keyword evidence="4" id="KW-0687">Ribonucleoprotein</keyword>
<evidence type="ECO:0000256" key="1">
    <source>
        <dbReference type="ARBA" id="ARBA00022679"/>
    </source>
</evidence>
<dbReference type="CDD" id="cd04301">
    <property type="entry name" value="NAT_SF"/>
    <property type="match status" value="1"/>
</dbReference>